<evidence type="ECO:0000313" key="2">
    <source>
        <dbReference type="Proteomes" id="UP000046392"/>
    </source>
</evidence>
<accession>A0A0N5B7V2</accession>
<dbReference type="GO" id="GO:0047756">
    <property type="term" value="F:chondroitin 4-sulfotransferase activity"/>
    <property type="evidence" value="ECO:0007669"/>
    <property type="project" value="InterPro"/>
</dbReference>
<dbReference type="InterPro" id="IPR005331">
    <property type="entry name" value="Sulfotransferase"/>
</dbReference>
<sequence length="344" mass="41188">MKGYIKINIILLFFILTYFIIFNISNYTLTFKNLSFSQLYNVTVNCNISIKTYSKKDKCSPLSKVCIPSFSPFYPRFRVTTKYKINYCAIDKNFSTMMTAIICFLKNETKYILSKKHLKDEIFSQRFCGTSNEGISFNELEKKFTQNGFDEEWSNLAIIRDPIERFVSGFVDKCVLNREWMKKSGICGGCKMDIKCFIEVLYDRMYRRSINGEKLNNFDDQHFFPQNWRCEFYKHFSKFFFIKYSSSDSGTNVFIRNLVKFFKLKNIPKESIEFIKNEIKVGRTFHSTWNNTNNIYFTNLIFNDNYLLDLLTRMYYYDYTLFNFSIPTLKYPQYMYRGELSHVK</sequence>
<evidence type="ECO:0000313" key="3">
    <source>
        <dbReference type="WBParaSite" id="SPAL_0000212600.2"/>
    </source>
</evidence>
<dbReference type="WBParaSite" id="SPAL_0000212600.2">
    <property type="protein sequence ID" value="SPAL_0000212600.2"/>
    <property type="gene ID" value="SPAL_0000212600"/>
</dbReference>
<proteinExistence type="predicted"/>
<evidence type="ECO:0000256" key="1">
    <source>
        <dbReference type="SAM" id="Phobius"/>
    </source>
</evidence>
<dbReference type="InterPro" id="IPR007669">
    <property type="entry name" value="Chst-1-like"/>
</dbReference>
<name>A0A0N5B7V2_STREA</name>
<keyword evidence="2" id="KW-1185">Reference proteome</keyword>
<organism evidence="2 3">
    <name type="scientific">Strongyloides papillosus</name>
    <name type="common">Intestinal threadworm</name>
    <dbReference type="NCBI Taxonomy" id="174720"/>
    <lineage>
        <taxon>Eukaryota</taxon>
        <taxon>Metazoa</taxon>
        <taxon>Ecdysozoa</taxon>
        <taxon>Nematoda</taxon>
        <taxon>Chromadorea</taxon>
        <taxon>Rhabditida</taxon>
        <taxon>Tylenchina</taxon>
        <taxon>Panagrolaimomorpha</taxon>
        <taxon>Strongyloidoidea</taxon>
        <taxon>Strongyloididae</taxon>
        <taxon>Strongyloides</taxon>
    </lineage>
</organism>
<dbReference type="Proteomes" id="UP000046392">
    <property type="component" value="Unplaced"/>
</dbReference>
<dbReference type="PANTHER" id="PTHR22900">
    <property type="entry name" value="PROTEIN CBG14245-RELATED"/>
    <property type="match status" value="1"/>
</dbReference>
<protein>
    <submittedName>
        <fullName evidence="3">Sulfotransfer_1 domain-containing protein</fullName>
    </submittedName>
</protein>
<dbReference type="PANTHER" id="PTHR22900:SF5">
    <property type="entry name" value="PROTEIN CBG14245"/>
    <property type="match status" value="1"/>
</dbReference>
<dbReference type="GO" id="GO:0050650">
    <property type="term" value="P:chondroitin sulfate proteoglycan biosynthetic process"/>
    <property type="evidence" value="ECO:0007669"/>
    <property type="project" value="InterPro"/>
</dbReference>
<dbReference type="Pfam" id="PF03567">
    <property type="entry name" value="Sulfotransfer_2"/>
    <property type="match status" value="1"/>
</dbReference>
<reference evidence="3" key="1">
    <citation type="submission" date="2017-02" db="UniProtKB">
        <authorList>
            <consortium name="WormBaseParasite"/>
        </authorList>
    </citation>
    <scope>IDENTIFICATION</scope>
</reference>
<keyword evidence="1" id="KW-0472">Membrane</keyword>
<keyword evidence="1" id="KW-1133">Transmembrane helix</keyword>
<dbReference type="AlphaFoldDB" id="A0A0N5B7V2"/>
<keyword evidence="1" id="KW-0812">Transmembrane</keyword>
<feature type="transmembrane region" description="Helical" evidence="1">
    <location>
        <begin position="7"/>
        <end position="29"/>
    </location>
</feature>
<dbReference type="GO" id="GO:1902884">
    <property type="term" value="P:positive regulation of response to oxidative stress"/>
    <property type="evidence" value="ECO:0007669"/>
    <property type="project" value="InterPro"/>
</dbReference>
<dbReference type="GO" id="GO:0016020">
    <property type="term" value="C:membrane"/>
    <property type="evidence" value="ECO:0007669"/>
    <property type="project" value="InterPro"/>
</dbReference>